<sequence length="406" mass="48045">MKLFHHQNCQNYNYKNLKLVPWNNMDEWSITSYNLLSHNDDLIKKSLKQLLMWQAKVCNIPVGMVCTIELFSSYLLYTEEFDSTNFILSASMAVARFVNLVTEKMYDTRRENSKPIHVLARMCNIENWIVDIRHSSSHGRLPSPACLKEAIKYAIDYLIENYWQSECTFYLNLKCNPEILKEFYKMYTNIKYSDNEIALIKLGGEIENSILICSDALHLLSETFFQTTEAEKFYNIISDIYENDTPIPLEVEIHVNEMKELISIFSKYIRRYNLTLILIKYHINHIISRKISFKIVCAFTMAAKEDEKMELNVTFLQNESNIGSKLYKFLIKLLKYNEQKSELIMQPPTNKWISTENWDINWCYYPIGYEFSENDSIHQFINQTQIPNYEPNIDMHSSINRDIKLL</sequence>
<evidence type="ECO:0000313" key="2">
    <source>
        <dbReference type="Proteomes" id="UP000078046"/>
    </source>
</evidence>
<accession>A0A177BA01</accession>
<dbReference type="Pfam" id="PF04031">
    <property type="entry name" value="Las1"/>
    <property type="match status" value="1"/>
</dbReference>
<organism evidence="1 2">
    <name type="scientific">Intoshia linei</name>
    <dbReference type="NCBI Taxonomy" id="1819745"/>
    <lineage>
        <taxon>Eukaryota</taxon>
        <taxon>Metazoa</taxon>
        <taxon>Spiralia</taxon>
        <taxon>Lophotrochozoa</taxon>
        <taxon>Mesozoa</taxon>
        <taxon>Orthonectida</taxon>
        <taxon>Rhopaluridae</taxon>
        <taxon>Intoshia</taxon>
    </lineage>
</organism>
<name>A0A177BA01_9BILA</name>
<dbReference type="GO" id="GO:0090730">
    <property type="term" value="C:Las1 complex"/>
    <property type="evidence" value="ECO:0007669"/>
    <property type="project" value="InterPro"/>
</dbReference>
<dbReference type="EMBL" id="LWCA01000077">
    <property type="protein sequence ID" value="OAF71139.1"/>
    <property type="molecule type" value="Genomic_DNA"/>
</dbReference>
<keyword evidence="2" id="KW-1185">Reference proteome</keyword>
<dbReference type="GO" id="GO:0000460">
    <property type="term" value="P:maturation of 5.8S rRNA"/>
    <property type="evidence" value="ECO:0007669"/>
    <property type="project" value="TreeGrafter"/>
</dbReference>
<dbReference type="GO" id="GO:0000470">
    <property type="term" value="P:maturation of LSU-rRNA"/>
    <property type="evidence" value="ECO:0007669"/>
    <property type="project" value="TreeGrafter"/>
</dbReference>
<dbReference type="GO" id="GO:0004519">
    <property type="term" value="F:endonuclease activity"/>
    <property type="evidence" value="ECO:0007669"/>
    <property type="project" value="InterPro"/>
</dbReference>
<dbReference type="GO" id="GO:0030687">
    <property type="term" value="C:preribosome, large subunit precursor"/>
    <property type="evidence" value="ECO:0007669"/>
    <property type="project" value="TreeGrafter"/>
</dbReference>
<dbReference type="AlphaFoldDB" id="A0A177BA01"/>
<dbReference type="PANTHER" id="PTHR15002">
    <property type="entry name" value="RIBOSOMAL BIOGENESIS PROTEIN LAS1L"/>
    <property type="match status" value="1"/>
</dbReference>
<dbReference type="OrthoDB" id="10263222at2759"/>
<comment type="caution">
    <text evidence="1">The sequence shown here is derived from an EMBL/GenBank/DDBJ whole genome shotgun (WGS) entry which is preliminary data.</text>
</comment>
<evidence type="ECO:0000313" key="1">
    <source>
        <dbReference type="EMBL" id="OAF71139.1"/>
    </source>
</evidence>
<reference evidence="1 2" key="1">
    <citation type="submission" date="2016-04" db="EMBL/GenBank/DDBJ databases">
        <title>The genome of Intoshia linei affirms orthonectids as highly simplified spiralians.</title>
        <authorList>
            <person name="Mikhailov K.V."/>
            <person name="Slusarev G.S."/>
            <person name="Nikitin M.A."/>
            <person name="Logacheva M.D."/>
            <person name="Penin A."/>
            <person name="Aleoshin V."/>
            <person name="Panchin Y.V."/>
        </authorList>
    </citation>
    <scope>NUCLEOTIDE SEQUENCE [LARGE SCALE GENOMIC DNA]</scope>
    <source>
        <strain evidence="1">Intl2013</strain>
        <tissue evidence="1">Whole animal</tissue>
    </source>
</reference>
<proteinExistence type="predicted"/>
<dbReference type="PANTHER" id="PTHR15002:SF0">
    <property type="entry name" value="RIBOSOMAL BIOGENESIS PROTEIN LAS1L"/>
    <property type="match status" value="1"/>
</dbReference>
<dbReference type="InterPro" id="IPR007174">
    <property type="entry name" value="Las1"/>
</dbReference>
<dbReference type="Proteomes" id="UP000078046">
    <property type="component" value="Unassembled WGS sequence"/>
</dbReference>
<protein>
    <submittedName>
        <fullName evidence="1">Uncharacterized protein</fullName>
    </submittedName>
</protein>
<gene>
    <name evidence="1" type="ORF">A3Q56_01096</name>
</gene>